<dbReference type="Proteomes" id="UP000789595">
    <property type="component" value="Unassembled WGS sequence"/>
</dbReference>
<keyword evidence="1" id="KW-0863">Zinc-finger</keyword>
<dbReference type="AlphaFoldDB" id="A0A8J2SLP4"/>
<keyword evidence="1" id="KW-0479">Metal-binding</keyword>
<feature type="compositionally biased region" description="Polar residues" evidence="2">
    <location>
        <begin position="26"/>
        <end position="37"/>
    </location>
</feature>
<dbReference type="CDD" id="cd16448">
    <property type="entry name" value="RING-H2"/>
    <property type="match status" value="1"/>
</dbReference>
<dbReference type="EMBL" id="CAKKNE010000002">
    <property type="protein sequence ID" value="CAH0370004.1"/>
    <property type="molecule type" value="Genomic_DNA"/>
</dbReference>
<dbReference type="PROSITE" id="PS50089">
    <property type="entry name" value="ZF_RING_2"/>
    <property type="match status" value="1"/>
</dbReference>
<organism evidence="4 5">
    <name type="scientific">Pelagomonas calceolata</name>
    <dbReference type="NCBI Taxonomy" id="35677"/>
    <lineage>
        <taxon>Eukaryota</taxon>
        <taxon>Sar</taxon>
        <taxon>Stramenopiles</taxon>
        <taxon>Ochrophyta</taxon>
        <taxon>Pelagophyceae</taxon>
        <taxon>Pelagomonadales</taxon>
        <taxon>Pelagomonadaceae</taxon>
        <taxon>Pelagomonas</taxon>
    </lineage>
</organism>
<evidence type="ECO:0000259" key="3">
    <source>
        <dbReference type="PROSITE" id="PS50089"/>
    </source>
</evidence>
<dbReference type="InterPro" id="IPR001841">
    <property type="entry name" value="Znf_RING"/>
</dbReference>
<accession>A0A8J2SLP4</accession>
<evidence type="ECO:0000313" key="4">
    <source>
        <dbReference type="EMBL" id="CAH0370004.1"/>
    </source>
</evidence>
<sequence>MEAATSDGSASSSVVPSSSGATTPTRSSTVASAQTNDSEAEAAAAEAAALRVEMAALQERLARAEAKERSCRAKAAVADADAGPAPEADAPTMLVTEFEGYEEGPPDELQRMQVLNEDGELVDKPPLDEAEQKRPMAEHDAHLAGLAKTALAHRRKGRYKAAASSRLEALSYARNVHRARAQGLAHESVTPEAARDRLSSAVVNYVGEAVGEYNDRGRRALKRGKTGDYREACQYFAAFRETIKKLGKETHELPGAVCEAWSRFASQELAYALYTLGRGELAGHAGAKRRPGCEGPVDACATLKAALDLDPGLAGPHRSAALGDLAAALDGRGAPRAAVLAARDGQVAAMAAPEEGDHKAAADRANDAVRAATSPPAHAAAALAVGRAALARGDARAAAAALRDALNDTALPADLRPGAQRDRDAAEATAAVAVTAPPGAPVPWYAPPPAETADPADDAAIEAAQAALWSKKDARKAAGILRRAVAGAERAPAALLAFLYGVEALVLRADAAEASHVLARARRAAGRDPALGDCACCGAAMSVDAPAADRPFVLGCGHCFHAPCLAGFCAKQQGECPSCGKTADAEDVACLWLWAFGDRAARGEPLSDAQRALANELCDAGLAKRIQPPSSSS</sequence>
<evidence type="ECO:0000256" key="2">
    <source>
        <dbReference type="SAM" id="MobiDB-lite"/>
    </source>
</evidence>
<evidence type="ECO:0000256" key="1">
    <source>
        <dbReference type="PROSITE-ProRule" id="PRU00175"/>
    </source>
</evidence>
<proteinExistence type="predicted"/>
<feature type="domain" description="RING-type" evidence="3">
    <location>
        <begin position="534"/>
        <end position="579"/>
    </location>
</feature>
<keyword evidence="5" id="KW-1185">Reference proteome</keyword>
<feature type="compositionally biased region" description="Low complexity" evidence="2">
    <location>
        <begin position="1"/>
        <end position="25"/>
    </location>
</feature>
<gene>
    <name evidence="4" type="ORF">PECAL_2P31520</name>
</gene>
<evidence type="ECO:0000313" key="5">
    <source>
        <dbReference type="Proteomes" id="UP000789595"/>
    </source>
</evidence>
<name>A0A8J2SLP4_9STRA</name>
<protein>
    <recommendedName>
        <fullName evidence="3">RING-type domain-containing protein</fullName>
    </recommendedName>
</protein>
<feature type="region of interest" description="Disordered" evidence="2">
    <location>
        <begin position="1"/>
        <end position="45"/>
    </location>
</feature>
<dbReference type="GO" id="GO:0008270">
    <property type="term" value="F:zinc ion binding"/>
    <property type="evidence" value="ECO:0007669"/>
    <property type="project" value="UniProtKB-KW"/>
</dbReference>
<dbReference type="Gene3D" id="3.30.40.10">
    <property type="entry name" value="Zinc/RING finger domain, C3HC4 (zinc finger)"/>
    <property type="match status" value="1"/>
</dbReference>
<keyword evidence="1" id="KW-0862">Zinc</keyword>
<comment type="caution">
    <text evidence="4">The sequence shown here is derived from an EMBL/GenBank/DDBJ whole genome shotgun (WGS) entry which is preliminary data.</text>
</comment>
<reference evidence="4" key="1">
    <citation type="submission" date="2021-11" db="EMBL/GenBank/DDBJ databases">
        <authorList>
            <consortium name="Genoscope - CEA"/>
            <person name="William W."/>
        </authorList>
    </citation>
    <scope>NUCLEOTIDE SEQUENCE</scope>
</reference>
<dbReference type="InterPro" id="IPR013083">
    <property type="entry name" value="Znf_RING/FYVE/PHD"/>
</dbReference>
<dbReference type="SUPFAM" id="SSF57850">
    <property type="entry name" value="RING/U-box"/>
    <property type="match status" value="1"/>
</dbReference>